<reference evidence="3" key="1">
    <citation type="submission" date="2016-10" db="EMBL/GenBank/DDBJ databases">
        <authorList>
            <person name="Varghese N."/>
            <person name="Submissions S."/>
        </authorList>
    </citation>
    <scope>NUCLEOTIDE SEQUENCE [LARGE SCALE GENOMIC DNA]</scope>
    <source>
        <strain evidence="3">DSM 217</strain>
    </source>
</reference>
<proteinExistence type="predicted"/>
<keyword evidence="1" id="KW-0812">Transmembrane</keyword>
<organism evidence="2 3">
    <name type="scientific">Thiocapsa roseopersicina</name>
    <dbReference type="NCBI Taxonomy" id="1058"/>
    <lineage>
        <taxon>Bacteria</taxon>
        <taxon>Pseudomonadati</taxon>
        <taxon>Pseudomonadota</taxon>
        <taxon>Gammaproteobacteria</taxon>
        <taxon>Chromatiales</taxon>
        <taxon>Chromatiaceae</taxon>
        <taxon>Thiocapsa</taxon>
    </lineage>
</organism>
<accession>A0A1H2YX86</accession>
<dbReference type="AlphaFoldDB" id="A0A1H2YX86"/>
<feature type="transmembrane region" description="Helical" evidence="1">
    <location>
        <begin position="114"/>
        <end position="132"/>
    </location>
</feature>
<dbReference type="OrthoDB" id="9816293at2"/>
<gene>
    <name evidence="2" type="ORF">SAMN05421783_11415</name>
</gene>
<dbReference type="EMBL" id="FNNZ01000014">
    <property type="protein sequence ID" value="SDX09677.1"/>
    <property type="molecule type" value="Genomic_DNA"/>
</dbReference>
<evidence type="ECO:0008006" key="4">
    <source>
        <dbReference type="Google" id="ProtNLM"/>
    </source>
</evidence>
<sequence>MHGNIPEQDPLVANVGLRRRRVYNLLGWLCFGLGFLGMVLPLMPTTVFWICATWLWLRSSPKRVRFLVEHPRFGESIRGFLERGEMCRTGKTAAIGSMAISWSVWYGLATPGHVLALSVAAILGLVALWIGTRPEGHKPQTQVRVSLDLGGFSRAQSPAKSPGNPPS</sequence>
<feature type="transmembrane region" description="Helical" evidence="1">
    <location>
        <begin position="25"/>
        <end position="57"/>
    </location>
</feature>
<dbReference type="GO" id="GO:0005886">
    <property type="term" value="C:plasma membrane"/>
    <property type="evidence" value="ECO:0007669"/>
    <property type="project" value="TreeGrafter"/>
</dbReference>
<protein>
    <recommendedName>
        <fullName evidence="4">DUF454 domain-containing protein</fullName>
    </recommendedName>
</protein>
<dbReference type="Proteomes" id="UP000198816">
    <property type="component" value="Unassembled WGS sequence"/>
</dbReference>
<name>A0A1H2YX86_THIRO</name>
<dbReference type="PANTHER" id="PTHR35813">
    <property type="entry name" value="INNER MEMBRANE PROTEIN YBAN"/>
    <property type="match status" value="1"/>
</dbReference>
<evidence type="ECO:0000256" key="1">
    <source>
        <dbReference type="SAM" id="Phobius"/>
    </source>
</evidence>
<keyword evidence="1" id="KW-0472">Membrane</keyword>
<evidence type="ECO:0000313" key="2">
    <source>
        <dbReference type="EMBL" id="SDX09677.1"/>
    </source>
</evidence>
<dbReference type="STRING" id="1058.SAMN05421783_11415"/>
<dbReference type="Pfam" id="PF04304">
    <property type="entry name" value="DUF454"/>
    <property type="match status" value="1"/>
</dbReference>
<keyword evidence="3" id="KW-1185">Reference proteome</keyword>
<dbReference type="InterPro" id="IPR007401">
    <property type="entry name" value="DUF454"/>
</dbReference>
<keyword evidence="1" id="KW-1133">Transmembrane helix</keyword>
<evidence type="ECO:0000313" key="3">
    <source>
        <dbReference type="Proteomes" id="UP000198816"/>
    </source>
</evidence>
<dbReference type="PANTHER" id="PTHR35813:SF1">
    <property type="entry name" value="INNER MEMBRANE PROTEIN YBAN"/>
    <property type="match status" value="1"/>
</dbReference>